<dbReference type="Proteomes" id="UP000244335">
    <property type="component" value="Unassembled WGS sequence"/>
</dbReference>
<dbReference type="InterPro" id="IPR019546">
    <property type="entry name" value="TAT_signal_bac_arc"/>
</dbReference>
<reference evidence="1 2" key="1">
    <citation type="submission" date="2018-04" db="EMBL/GenBank/DDBJ databases">
        <authorList>
            <person name="Hagen T."/>
        </authorList>
    </citation>
    <scope>NUCLEOTIDE SEQUENCE [LARGE SCALE GENOMIC DNA]</scope>
    <source>
        <strain evidence="1 2">TPD7009</strain>
    </source>
</reference>
<dbReference type="Pfam" id="PF13618">
    <property type="entry name" value="Gluconate_2-dh3"/>
    <property type="match status" value="1"/>
</dbReference>
<gene>
    <name evidence="1" type="ORF">DC430_21590</name>
</gene>
<dbReference type="AlphaFoldDB" id="A0AA92BZU2"/>
<protein>
    <submittedName>
        <fullName evidence="1">Gluconate 2-dehydrogenase</fullName>
    </submittedName>
</protein>
<dbReference type="InterPro" id="IPR006311">
    <property type="entry name" value="TAT_signal"/>
</dbReference>
<sequence length="234" mass="25731">MRDLPGHPSRRNFLKASAASAAVAGLAAVPLKAEEQPEPVALGAYTPICLKPSEWAFVVAAVARLIPSEGEGPGAIETRVPVFIDMQLAGDFGRAADWYMEGPHEADASPLRGWQTPLTPLQIYQQAIPVFDEWCRTTHGKIFAELDEATQDQALTSLQKDEMKLDPEMRDFFSILLGNTKEGYFADPLYGGNHKMQAWTYIGFPGARGSYKEWVLKHNVKYPLGPVSISGERA</sequence>
<dbReference type="InterPro" id="IPR027056">
    <property type="entry name" value="Gluconate_2DH_su3"/>
</dbReference>
<dbReference type="RefSeq" id="WP_111846527.1">
    <property type="nucleotide sequence ID" value="NZ_QDFR01000011.1"/>
</dbReference>
<name>A0AA92BZU2_RHIRH</name>
<dbReference type="EMBL" id="QDFR01000011">
    <property type="protein sequence ID" value="PVE50467.1"/>
    <property type="molecule type" value="Genomic_DNA"/>
</dbReference>
<proteinExistence type="predicted"/>
<organism evidence="1 2">
    <name type="scientific">Rhizobium rhizogenes</name>
    <name type="common">Agrobacterium rhizogenes</name>
    <dbReference type="NCBI Taxonomy" id="359"/>
    <lineage>
        <taxon>Bacteria</taxon>
        <taxon>Pseudomonadati</taxon>
        <taxon>Pseudomonadota</taxon>
        <taxon>Alphaproteobacteria</taxon>
        <taxon>Hyphomicrobiales</taxon>
        <taxon>Rhizobiaceae</taxon>
        <taxon>Rhizobium/Agrobacterium group</taxon>
        <taxon>Rhizobium</taxon>
    </lineage>
</organism>
<comment type="caution">
    <text evidence="1">The sequence shown here is derived from an EMBL/GenBank/DDBJ whole genome shotgun (WGS) entry which is preliminary data.</text>
</comment>
<dbReference type="Pfam" id="PF10518">
    <property type="entry name" value="TAT_signal"/>
    <property type="match status" value="1"/>
</dbReference>
<dbReference type="NCBIfam" id="TIGR01409">
    <property type="entry name" value="TAT_signal_seq"/>
    <property type="match status" value="1"/>
</dbReference>
<accession>A0AA92BZU2</accession>
<evidence type="ECO:0000313" key="1">
    <source>
        <dbReference type="EMBL" id="PVE50467.1"/>
    </source>
</evidence>
<evidence type="ECO:0000313" key="2">
    <source>
        <dbReference type="Proteomes" id="UP000244335"/>
    </source>
</evidence>
<dbReference type="PROSITE" id="PS51318">
    <property type="entry name" value="TAT"/>
    <property type="match status" value="1"/>
</dbReference>